<proteinExistence type="predicted"/>
<dbReference type="Proteomes" id="UP001140560">
    <property type="component" value="Unassembled WGS sequence"/>
</dbReference>
<sequence length="251" mass="28881">MATISQPKRHTSGLFHRHHSDRHKPRSISPPEHNRPTIFEGTDAVAQNRKVAVDRAVEAYYALEQKQRTKAATADQTAHTPVITNDTITLDSKVVPVPDAEVRAFKYFLRVWDPSAPQDPKFDDIIQPHKPLFDENAIRHFFRRIALWHQSEEVLEAGKDKGSKECKRDKKEKETAIGKLWMGEKGRPEHGFRDDLKEVTTREGLAQLLWTLLHDSRKLLPRKLLQEYTEAVKEMYGIQKSMDSTSTEVPT</sequence>
<protein>
    <submittedName>
        <fullName evidence="2">Uncharacterized protein</fullName>
    </submittedName>
</protein>
<name>A0A9W8YER4_9PLEO</name>
<comment type="caution">
    <text evidence="2">The sequence shown here is derived from an EMBL/GenBank/DDBJ whole genome shotgun (WGS) entry which is preliminary data.</text>
</comment>
<organism evidence="2 3">
    <name type="scientific">Neocucurbitaria cava</name>
    <dbReference type="NCBI Taxonomy" id="798079"/>
    <lineage>
        <taxon>Eukaryota</taxon>
        <taxon>Fungi</taxon>
        <taxon>Dikarya</taxon>
        <taxon>Ascomycota</taxon>
        <taxon>Pezizomycotina</taxon>
        <taxon>Dothideomycetes</taxon>
        <taxon>Pleosporomycetidae</taxon>
        <taxon>Pleosporales</taxon>
        <taxon>Pleosporineae</taxon>
        <taxon>Cucurbitariaceae</taxon>
        <taxon>Neocucurbitaria</taxon>
    </lineage>
</organism>
<accession>A0A9W8YER4</accession>
<evidence type="ECO:0000313" key="3">
    <source>
        <dbReference type="Proteomes" id="UP001140560"/>
    </source>
</evidence>
<dbReference type="OrthoDB" id="3693896at2759"/>
<gene>
    <name evidence="2" type="ORF">N0V83_002151</name>
</gene>
<reference evidence="2" key="1">
    <citation type="submission" date="2022-10" db="EMBL/GenBank/DDBJ databases">
        <title>Tapping the CABI collections for fungal endophytes: first genome assemblies for Collariella, Neodidymelliopsis, Ascochyta clinopodiicola, Didymella pomorum, Didymosphaeria variabile, Neocosmospora piperis and Neocucurbitaria cava.</title>
        <authorList>
            <person name="Hill R."/>
        </authorList>
    </citation>
    <scope>NUCLEOTIDE SEQUENCE</scope>
    <source>
        <strain evidence="2">IMI 356814</strain>
    </source>
</reference>
<keyword evidence="3" id="KW-1185">Reference proteome</keyword>
<feature type="region of interest" description="Disordered" evidence="1">
    <location>
        <begin position="1"/>
        <end position="42"/>
    </location>
</feature>
<evidence type="ECO:0000256" key="1">
    <source>
        <dbReference type="SAM" id="MobiDB-lite"/>
    </source>
</evidence>
<dbReference type="AlphaFoldDB" id="A0A9W8YER4"/>
<evidence type="ECO:0000313" key="2">
    <source>
        <dbReference type="EMBL" id="KAJ4375071.1"/>
    </source>
</evidence>
<feature type="compositionally biased region" description="Basic residues" evidence="1">
    <location>
        <begin position="7"/>
        <end position="26"/>
    </location>
</feature>
<dbReference type="EMBL" id="JAPEUY010000003">
    <property type="protein sequence ID" value="KAJ4375071.1"/>
    <property type="molecule type" value="Genomic_DNA"/>
</dbReference>